<name>A0A8S3QXG5_MYTED</name>
<dbReference type="InterPro" id="IPR002035">
    <property type="entry name" value="VWF_A"/>
</dbReference>
<dbReference type="Gene3D" id="3.40.50.410">
    <property type="entry name" value="von Willebrand factor, type A domain"/>
    <property type="match status" value="1"/>
</dbReference>
<dbReference type="Pfam" id="PF00092">
    <property type="entry name" value="VWA"/>
    <property type="match status" value="1"/>
</dbReference>
<dbReference type="Proteomes" id="UP000683360">
    <property type="component" value="Unassembled WGS sequence"/>
</dbReference>
<evidence type="ECO:0000313" key="4">
    <source>
        <dbReference type="Proteomes" id="UP000683360"/>
    </source>
</evidence>
<evidence type="ECO:0000313" key="3">
    <source>
        <dbReference type="EMBL" id="CAG2200324.1"/>
    </source>
</evidence>
<gene>
    <name evidence="3" type="ORF">MEDL_14996</name>
</gene>
<dbReference type="SUPFAM" id="SSF53300">
    <property type="entry name" value="vWA-like"/>
    <property type="match status" value="1"/>
</dbReference>
<evidence type="ECO:0000256" key="1">
    <source>
        <dbReference type="SAM" id="Phobius"/>
    </source>
</evidence>
<dbReference type="AlphaFoldDB" id="A0A8S3QXG5"/>
<dbReference type="EMBL" id="CAJPWZ010000742">
    <property type="protein sequence ID" value="CAG2200324.1"/>
    <property type="molecule type" value="Genomic_DNA"/>
</dbReference>
<dbReference type="PROSITE" id="PS50234">
    <property type="entry name" value="VWFA"/>
    <property type="match status" value="1"/>
</dbReference>
<organism evidence="3 4">
    <name type="scientific">Mytilus edulis</name>
    <name type="common">Blue mussel</name>
    <dbReference type="NCBI Taxonomy" id="6550"/>
    <lineage>
        <taxon>Eukaryota</taxon>
        <taxon>Metazoa</taxon>
        <taxon>Spiralia</taxon>
        <taxon>Lophotrochozoa</taxon>
        <taxon>Mollusca</taxon>
        <taxon>Bivalvia</taxon>
        <taxon>Autobranchia</taxon>
        <taxon>Pteriomorphia</taxon>
        <taxon>Mytilida</taxon>
        <taxon>Mytiloidea</taxon>
        <taxon>Mytilidae</taxon>
        <taxon>Mytilinae</taxon>
        <taxon>Mytilus</taxon>
    </lineage>
</organism>
<dbReference type="OrthoDB" id="6365798at2759"/>
<keyword evidence="1" id="KW-0472">Membrane</keyword>
<dbReference type="InterPro" id="IPR036465">
    <property type="entry name" value="vWFA_dom_sf"/>
</dbReference>
<keyword evidence="1" id="KW-1133">Transmembrane helix</keyword>
<dbReference type="Gene3D" id="3.30.450.20">
    <property type="entry name" value="PAS domain"/>
    <property type="match status" value="2"/>
</dbReference>
<dbReference type="InterPro" id="IPR051173">
    <property type="entry name" value="Ca_channel_alpha-2/delta"/>
</dbReference>
<keyword evidence="4" id="KW-1185">Reference proteome</keyword>
<feature type="transmembrane region" description="Helical" evidence="1">
    <location>
        <begin position="1111"/>
        <end position="1134"/>
    </location>
</feature>
<dbReference type="PANTHER" id="PTHR10166:SF66">
    <property type="entry name" value="VWFA AND CACHE DOMAIN-CONTAINING PROTEIN CG16868"/>
    <property type="match status" value="1"/>
</dbReference>
<comment type="caution">
    <text evidence="3">The sequence shown here is derived from an EMBL/GenBank/DDBJ whole genome shotgun (WGS) entry which is preliminary data.</text>
</comment>
<accession>A0A8S3QXG5</accession>
<dbReference type="GO" id="GO:0005245">
    <property type="term" value="F:voltage-gated calcium channel activity"/>
    <property type="evidence" value="ECO:0007669"/>
    <property type="project" value="TreeGrafter"/>
</dbReference>
<feature type="domain" description="VWFA" evidence="2">
    <location>
        <begin position="230"/>
        <end position="445"/>
    </location>
</feature>
<dbReference type="PANTHER" id="PTHR10166">
    <property type="entry name" value="VOLTAGE-DEPENDENT CALCIUM CHANNEL SUBUNIT ALPHA-2/DELTA-RELATED"/>
    <property type="match status" value="1"/>
</dbReference>
<reference evidence="3" key="1">
    <citation type="submission" date="2021-03" db="EMBL/GenBank/DDBJ databases">
        <authorList>
            <person name="Bekaert M."/>
        </authorList>
    </citation>
    <scope>NUCLEOTIDE SEQUENCE</scope>
</reference>
<dbReference type="GO" id="GO:0005891">
    <property type="term" value="C:voltage-gated calcium channel complex"/>
    <property type="evidence" value="ECO:0007669"/>
    <property type="project" value="TreeGrafter"/>
</dbReference>
<protein>
    <recommendedName>
        <fullName evidence="2">VWFA domain-containing protein</fullName>
    </recommendedName>
</protein>
<keyword evidence="1" id="KW-0812">Transmembrane</keyword>
<dbReference type="CDD" id="cd12087">
    <property type="entry name" value="TM_EGFR-like"/>
    <property type="match status" value="1"/>
</dbReference>
<dbReference type="SMART" id="SM00327">
    <property type="entry name" value="VWA"/>
    <property type="match status" value="1"/>
</dbReference>
<proteinExistence type="predicted"/>
<evidence type="ECO:0000259" key="2">
    <source>
        <dbReference type="PROSITE" id="PS50234"/>
    </source>
</evidence>
<sequence length="1192" mass="133610">MDGTLFLNSYIFRLNHDSKHMCNVLDVTMKIIIVLALSCYAYGVIAQDLDARLLSNRLKEIKQSIGIDYLQEEFNKLPFTTKTGNGTKLLADIQDKLAASLVGFTNVLDAVKDEVFQNENRFTTQATLPKCCDKTGTYVYDPKFRKEVDFSTACVTISPSSTSDAKYPHNTISDIMKTQYNQNKNVLWQHYGTLEGVSIIYPSTYWNDCYNYDPRFRSAFAATASPKDKDVVILIDSSSSMKQTSGVTSKSKMSIAKEAARTVIETLNPNDRVAVVSFSSGVTVPTGDSNHDCYKDTLSFASKTNIDKLQEFVSLYIQESNTGNSNFENVLVKAFSYLGSTNNNVDVSTRDQVILLLTDGESNEGRDPREVISDENAKLLNRVIVFTYLLGPGATNEMKQQLREMATQVKSNSSYGNIREGLFTYVDQNQHASLSMEMATFYVKLRSGQINTNPVYSIPYVDPFSERGLITSMCKTVYGTSGNMQGVSCTDVKLSELLKEVEYFEEGNSSYGFMIDNTGRALIHPLLPEPAFVEINEDPVLVDITSLERTSGTSDIINSMKRGESGKKTLPNVYFTLPRGRLVNEGSRYLYLQATYFWGPVQNTKFYLCIVLGEETHTVISEADFDISNSELENVFLYHNRSLASDGQPNCRFNYRKVTLAQSAIKFTPSAFSNPFQYIDETETAQDVREYTDYLTRKSFQNPGFNDDVRATVWATYKAEMFWKQQFESQLAWKYIGTKAGVIRVYPAVSLTKSYDHEKRTWWRETTSHPGMIYITSPYRDAWGSGILLTLAHTIYKRDSNQVTAVVGTDFPLQYFSYFIDNIYPVCTTEDFKCMIIDDSGFLVIHQAFKETTDPEYFDDPKHITILEPSIADAMKQYGVFNSLTCEDLSTKKELKSFRVTLPAGRSTGLSFDQTDNKFELRPVMDTNIFILRIAKGSILDDTTSSACTFCSSSVKLFYILNSLILFVPFQDSNVQPDFIECNNNCNCICYTPIVYNVCTNVYTTTIADSSLPCSARLLDKSGISVNEDLTGLQSCFDPKCNEKKSKKDCYSEFQCSWCEFTFRGEIIPEPCCRIKGECSFGKTKDSNSDICDASQNDVLPKEAEGPSTGAIVGGTIGGLLAVILIVGGVIFLLRYLHINDNCDKEDPYLDAIPDHLDLHSAQNYGFESNGHFNPSSTTSNFSSGSLSNGED</sequence>